<evidence type="ECO:0000256" key="3">
    <source>
        <dbReference type="ARBA" id="ARBA00022448"/>
    </source>
</evidence>
<keyword evidence="5" id="KW-0333">Golgi apparatus</keyword>
<name>A0A0D2XJQ9_FUSOF</name>
<dbReference type="PANTHER" id="PTHR14190">
    <property type="entry name" value="SUPPRESSOR OF ACTIN MUTATIONS 2/VACUOLAR PROTEIN SORTING 52"/>
    <property type="match status" value="1"/>
</dbReference>
<gene>
    <name evidence="9" type="primary">28946235</name>
</gene>
<feature type="compositionally biased region" description="Low complexity" evidence="6">
    <location>
        <begin position="50"/>
        <end position="76"/>
    </location>
</feature>
<keyword evidence="3" id="KW-0813">Transport</keyword>
<dbReference type="GO" id="GO:0015031">
    <property type="term" value="P:protein transport"/>
    <property type="evidence" value="ECO:0007669"/>
    <property type="project" value="UniProtKB-KW"/>
</dbReference>
<comment type="subcellular location">
    <subcellularLocation>
        <location evidence="1">Golgi apparatus</location>
        <location evidence="1">trans-Golgi network</location>
    </subcellularLocation>
</comment>
<evidence type="ECO:0000256" key="1">
    <source>
        <dbReference type="ARBA" id="ARBA00004601"/>
    </source>
</evidence>
<dbReference type="Pfam" id="PF20655">
    <property type="entry name" value="Vps52_C"/>
    <property type="match status" value="1"/>
</dbReference>
<feature type="compositionally biased region" description="Low complexity" evidence="6">
    <location>
        <begin position="8"/>
        <end position="23"/>
    </location>
</feature>
<protein>
    <submittedName>
        <fullName evidence="9">Uncharacterized protein</fullName>
    </submittedName>
</protein>
<dbReference type="GO" id="GO:0000938">
    <property type="term" value="C:GARP complex"/>
    <property type="evidence" value="ECO:0007669"/>
    <property type="project" value="TreeGrafter"/>
</dbReference>
<dbReference type="GO" id="GO:0019905">
    <property type="term" value="F:syntaxin binding"/>
    <property type="evidence" value="ECO:0007669"/>
    <property type="project" value="TreeGrafter"/>
</dbReference>
<dbReference type="STRING" id="426428.A0A0D2XJQ9"/>
<reference evidence="9" key="2">
    <citation type="submission" date="2025-08" db="UniProtKB">
        <authorList>
            <consortium name="EnsemblFungi"/>
        </authorList>
    </citation>
    <scope>IDENTIFICATION</scope>
    <source>
        <strain evidence="9">4287 / CBS 123668 / FGSC 9935 / NRRL 34936</strain>
    </source>
</reference>
<feature type="region of interest" description="Disordered" evidence="6">
    <location>
        <begin position="1"/>
        <end position="84"/>
    </location>
</feature>
<comment type="similarity">
    <text evidence="2">Belongs to the VPS52 family.</text>
</comment>
<dbReference type="GO" id="GO:0032456">
    <property type="term" value="P:endocytic recycling"/>
    <property type="evidence" value="ECO:0007669"/>
    <property type="project" value="TreeGrafter"/>
</dbReference>
<evidence type="ECO:0000313" key="9">
    <source>
        <dbReference type="EnsemblFungi" id="FOXG_04173P0"/>
    </source>
</evidence>
<dbReference type="GO" id="GO:0006896">
    <property type="term" value="P:Golgi to vacuole transport"/>
    <property type="evidence" value="ECO:0007669"/>
    <property type="project" value="TreeGrafter"/>
</dbReference>
<organism evidence="9 10">
    <name type="scientific">Fusarium oxysporum (strain Fo5176)</name>
    <name type="common">Fusarium vascular wilt</name>
    <dbReference type="NCBI Taxonomy" id="660025"/>
    <lineage>
        <taxon>Eukaryota</taxon>
        <taxon>Fungi</taxon>
        <taxon>Dikarya</taxon>
        <taxon>Ascomycota</taxon>
        <taxon>Pezizomycotina</taxon>
        <taxon>Sordariomycetes</taxon>
        <taxon>Hypocreomycetidae</taxon>
        <taxon>Hypocreales</taxon>
        <taxon>Nectriaceae</taxon>
        <taxon>Fusarium</taxon>
        <taxon>Fusarium oxysporum species complex</taxon>
    </lineage>
</organism>
<feature type="domain" description="Vps52 C-terminal" evidence="8">
    <location>
        <begin position="311"/>
        <end position="438"/>
    </location>
</feature>
<dbReference type="GO" id="GO:0042147">
    <property type="term" value="P:retrograde transport, endosome to Golgi"/>
    <property type="evidence" value="ECO:0007669"/>
    <property type="project" value="TreeGrafter"/>
</dbReference>
<dbReference type="AlphaFoldDB" id="A0A0D2XJQ9"/>
<dbReference type="GO" id="GO:0005829">
    <property type="term" value="C:cytosol"/>
    <property type="evidence" value="ECO:0007669"/>
    <property type="project" value="GOC"/>
</dbReference>
<dbReference type="InterPro" id="IPR007258">
    <property type="entry name" value="Vps52"/>
</dbReference>
<proteinExistence type="inferred from homology"/>
<evidence type="ECO:0000256" key="2">
    <source>
        <dbReference type="ARBA" id="ARBA00008180"/>
    </source>
</evidence>
<feature type="compositionally biased region" description="Polar residues" evidence="6">
    <location>
        <begin position="29"/>
        <end position="43"/>
    </location>
</feature>
<dbReference type="Proteomes" id="UP000002489">
    <property type="component" value="Unassembled WGS sequence"/>
</dbReference>
<keyword evidence="4" id="KW-0653">Protein transport</keyword>
<feature type="domain" description="Vps52 coiled-coil" evidence="7">
    <location>
        <begin position="151"/>
        <end position="250"/>
    </location>
</feature>
<evidence type="ECO:0000256" key="4">
    <source>
        <dbReference type="ARBA" id="ARBA00022927"/>
    </source>
</evidence>
<evidence type="ECO:0000313" key="10">
    <source>
        <dbReference type="Proteomes" id="UP000002489"/>
    </source>
</evidence>
<accession>A0A0D2XJQ9</accession>
<dbReference type="InterPro" id="IPR048319">
    <property type="entry name" value="Vps52_CC"/>
</dbReference>
<sequence>MWLDRLAGGPASSPGPSTPQPGGRVYPKRTSSTLSPYVTSQRPGISPRGSSLSLVSNDSTSSLLSSSRRPNGSNLRQASTIETGPDSLEVLETLLAGLSSDRDQADKETVINQDDINFDALFGGLSLKELATSEPPDTTTISNRKPKTAEEALNRRLENRKQVEKALGPLVEELSLPPEVISKISEGHIDETWAKMLAELDRRSTLFKKKSETQTSNAAKDLEPILEKLTFKFSRYEKALGKIRLHILDKNDALGHEDATRKATVLSSNRAPGPPHDAFNLGRRIDLLKTNNQTALSSYLAEEDQTTHYLEVIMDRHCDSVRHLSNAMPAKPSRAEAAKLSAAPHVVTQRFGQLLHGLLALSTDAGDDEPVVSSLRRVRSEVETFLTRHAELFGDKRKSGRFLYNNYSLILTIISDANGKLADEQQEHFEKLKAQYQETS</sequence>
<dbReference type="EnsemblFungi" id="FOXG_04173T0">
    <property type="protein sequence ID" value="FOXG_04173P0"/>
    <property type="gene ID" value="FOXG_04173"/>
</dbReference>
<dbReference type="PANTHER" id="PTHR14190:SF7">
    <property type="entry name" value="VACUOLAR PROTEIN SORTING-ASSOCIATED PROTEIN 52 HOMOLOG"/>
    <property type="match status" value="1"/>
</dbReference>
<reference evidence="10" key="1">
    <citation type="journal article" date="2012" name="Mol. Plant Microbe Interact.">
        <title>A highly conserved effector in Fusarium oxysporum is required for full virulence on Arabidopsis.</title>
        <authorList>
            <person name="Thatcher L.F."/>
            <person name="Gardiner D.M."/>
            <person name="Kazan K."/>
            <person name="Manners J."/>
        </authorList>
    </citation>
    <scope>NUCLEOTIDE SEQUENCE [LARGE SCALE GENOMIC DNA]</scope>
    <source>
        <strain evidence="10">Fo5176</strain>
    </source>
</reference>
<dbReference type="InterPro" id="IPR048361">
    <property type="entry name" value="Vps52_C"/>
</dbReference>
<evidence type="ECO:0000256" key="6">
    <source>
        <dbReference type="SAM" id="MobiDB-lite"/>
    </source>
</evidence>
<dbReference type="Pfam" id="PF04129">
    <property type="entry name" value="Vps52_CC"/>
    <property type="match status" value="1"/>
</dbReference>
<dbReference type="VEuPathDB" id="FungiDB:FOXG_04173"/>
<evidence type="ECO:0000259" key="7">
    <source>
        <dbReference type="Pfam" id="PF04129"/>
    </source>
</evidence>
<evidence type="ECO:0000256" key="5">
    <source>
        <dbReference type="ARBA" id="ARBA00023034"/>
    </source>
</evidence>
<evidence type="ECO:0000259" key="8">
    <source>
        <dbReference type="Pfam" id="PF20655"/>
    </source>
</evidence>